<dbReference type="Proteomes" id="UP000054805">
    <property type="component" value="Unassembled WGS sequence"/>
</dbReference>
<evidence type="ECO:0000313" key="3">
    <source>
        <dbReference type="Proteomes" id="UP000054805"/>
    </source>
</evidence>
<protein>
    <submittedName>
        <fullName evidence="2">Uncharacterized protein</fullName>
    </submittedName>
</protein>
<comment type="caution">
    <text evidence="2">The sequence shown here is derived from an EMBL/GenBank/DDBJ whole genome shotgun (WGS) entry which is preliminary data.</text>
</comment>
<feature type="non-terminal residue" evidence="2">
    <location>
        <position position="69"/>
    </location>
</feature>
<dbReference type="AlphaFoldDB" id="A0A0V1GDB8"/>
<feature type="non-terminal residue" evidence="2">
    <location>
        <position position="1"/>
    </location>
</feature>
<name>A0A0V1GDB8_TRIPS</name>
<sequence length="69" mass="7176">LVGLAGIASRPKSILLKAAAAEGKQGGSNWEPRVSRKWVARVGSAPRRNPEGSVQLVKGSRSTNPSLGL</sequence>
<organism evidence="2 3">
    <name type="scientific">Trichinella pseudospiralis</name>
    <name type="common">Parasitic roundworm</name>
    <dbReference type="NCBI Taxonomy" id="6337"/>
    <lineage>
        <taxon>Eukaryota</taxon>
        <taxon>Metazoa</taxon>
        <taxon>Ecdysozoa</taxon>
        <taxon>Nematoda</taxon>
        <taxon>Enoplea</taxon>
        <taxon>Dorylaimia</taxon>
        <taxon>Trichinellida</taxon>
        <taxon>Trichinellidae</taxon>
        <taxon>Trichinella</taxon>
    </lineage>
</organism>
<evidence type="ECO:0000256" key="1">
    <source>
        <dbReference type="SAM" id="MobiDB-lite"/>
    </source>
</evidence>
<dbReference type="EMBL" id="JYDS01003459">
    <property type="protein sequence ID" value="KRY96149.1"/>
    <property type="molecule type" value="Genomic_DNA"/>
</dbReference>
<proteinExistence type="predicted"/>
<gene>
    <name evidence="2" type="ORF">T4B_14666</name>
</gene>
<feature type="compositionally biased region" description="Polar residues" evidence="1">
    <location>
        <begin position="60"/>
        <end position="69"/>
    </location>
</feature>
<keyword evidence="3" id="KW-1185">Reference proteome</keyword>
<reference evidence="2 3" key="1">
    <citation type="submission" date="2015-01" db="EMBL/GenBank/DDBJ databases">
        <title>Evolution of Trichinella species and genotypes.</title>
        <authorList>
            <person name="Korhonen P.K."/>
            <person name="Edoardo P."/>
            <person name="Giuseppe L.R."/>
            <person name="Gasser R.B."/>
        </authorList>
    </citation>
    <scope>NUCLEOTIDE SEQUENCE [LARGE SCALE GENOMIC DNA]</scope>
    <source>
        <strain evidence="2">ISS588</strain>
    </source>
</reference>
<accession>A0A0V1GDB8</accession>
<feature type="region of interest" description="Disordered" evidence="1">
    <location>
        <begin position="41"/>
        <end position="69"/>
    </location>
</feature>
<evidence type="ECO:0000313" key="2">
    <source>
        <dbReference type="EMBL" id="KRY96149.1"/>
    </source>
</evidence>